<protein>
    <recommendedName>
        <fullName evidence="2 7">Glutamate racemase</fullName>
        <ecNumber evidence="2 7">5.1.1.3</ecNumber>
    </recommendedName>
</protein>
<dbReference type="STRING" id="1801748.A3B84_02555"/>
<dbReference type="AlphaFoldDB" id="A0A1F6VMY9"/>
<feature type="binding site" evidence="7">
    <location>
        <begin position="7"/>
        <end position="8"/>
    </location>
    <ligand>
        <name>substrate</name>
    </ligand>
</feature>
<feature type="binding site" evidence="7">
    <location>
        <begin position="39"/>
        <end position="40"/>
    </location>
    <ligand>
        <name>substrate</name>
    </ligand>
</feature>
<dbReference type="InterPro" id="IPR001920">
    <property type="entry name" value="Asp/Glu_race"/>
</dbReference>
<proteinExistence type="inferred from homology"/>
<dbReference type="InterPro" id="IPR004391">
    <property type="entry name" value="Glu_race"/>
</dbReference>
<comment type="similarity">
    <text evidence="7">Belongs to the aspartate/glutamate racemases family.</text>
</comment>
<comment type="pathway">
    <text evidence="7">Cell wall biogenesis; peptidoglycan biosynthesis.</text>
</comment>
<name>A0A1F6VMY9_9BACT</name>
<dbReference type="HAMAP" id="MF_00258">
    <property type="entry name" value="Glu_racemase"/>
    <property type="match status" value="1"/>
</dbReference>
<dbReference type="Pfam" id="PF01177">
    <property type="entry name" value="Asp_Glu_race"/>
    <property type="match status" value="1"/>
</dbReference>
<dbReference type="GO" id="GO:0008881">
    <property type="term" value="F:glutamate racemase activity"/>
    <property type="evidence" value="ECO:0007669"/>
    <property type="project" value="UniProtKB-UniRule"/>
</dbReference>
<evidence type="ECO:0000313" key="9">
    <source>
        <dbReference type="Proteomes" id="UP000177112"/>
    </source>
</evidence>
<accession>A0A1F6VMY9</accession>
<sequence length="293" mass="33508">MKIGIFDSGLGGLIIAKAIRKAMPQYDYVYLGDTKRVPYGNRSHNTVFEFTKEAMDYLFKKENCAIIIIACNTSSARALKKIQQEYLIDYNNTRRLMGESERKILGVLIPTAEECAKYERVGILGTLGTITSNTFPKEIKKISGKTKVFQNPAPMLVPLIEEGEKVLAKQFILKYLKPFLTKKLNAVALGCTHYPFYKSEIRKILAYPPKPWRRWGSKLKLISQDEIIPKKLKDYFARHPEIEKKLSKNRTSNQSNARYGARAKILVTDITPNIVKLSKKWFGKNTKPELINL</sequence>
<comment type="function">
    <text evidence="7">Provides the (R)-glutamate required for cell wall biosynthesis.</text>
</comment>
<evidence type="ECO:0000256" key="6">
    <source>
        <dbReference type="ARBA" id="ARBA00023316"/>
    </source>
</evidence>
<evidence type="ECO:0000313" key="8">
    <source>
        <dbReference type="EMBL" id="OGI71057.1"/>
    </source>
</evidence>
<keyword evidence="5 7" id="KW-0413">Isomerase</keyword>
<evidence type="ECO:0000256" key="1">
    <source>
        <dbReference type="ARBA" id="ARBA00001602"/>
    </source>
</evidence>
<dbReference type="EC" id="5.1.1.3" evidence="2 7"/>
<dbReference type="GO" id="GO:0009252">
    <property type="term" value="P:peptidoglycan biosynthetic process"/>
    <property type="evidence" value="ECO:0007669"/>
    <property type="project" value="UniProtKB-UniRule"/>
</dbReference>
<organism evidence="8 9">
    <name type="scientific">Candidatus Nomurabacteria bacterium RIFCSPHIGHO2_02_FULL_35_13</name>
    <dbReference type="NCBI Taxonomy" id="1801748"/>
    <lineage>
        <taxon>Bacteria</taxon>
        <taxon>Candidatus Nomuraibacteriota</taxon>
    </lineage>
</organism>
<feature type="binding site" evidence="7">
    <location>
        <begin position="192"/>
        <end position="193"/>
    </location>
    <ligand>
        <name>substrate</name>
    </ligand>
</feature>
<dbReference type="NCBIfam" id="TIGR00067">
    <property type="entry name" value="glut_race"/>
    <property type="match status" value="1"/>
</dbReference>
<comment type="caution">
    <text evidence="8">The sequence shown here is derived from an EMBL/GenBank/DDBJ whole genome shotgun (WGS) entry which is preliminary data.</text>
</comment>
<evidence type="ECO:0000256" key="4">
    <source>
        <dbReference type="ARBA" id="ARBA00022984"/>
    </source>
</evidence>
<gene>
    <name evidence="7" type="primary">murI</name>
    <name evidence="8" type="ORF">A3B84_02555</name>
</gene>
<comment type="catalytic activity">
    <reaction evidence="1 7">
        <text>L-glutamate = D-glutamate</text>
        <dbReference type="Rhea" id="RHEA:12813"/>
        <dbReference type="ChEBI" id="CHEBI:29985"/>
        <dbReference type="ChEBI" id="CHEBI:29986"/>
        <dbReference type="EC" id="5.1.1.3"/>
    </reaction>
</comment>
<reference evidence="8 9" key="1">
    <citation type="journal article" date="2016" name="Nat. Commun.">
        <title>Thousands of microbial genomes shed light on interconnected biogeochemical processes in an aquifer system.</title>
        <authorList>
            <person name="Anantharaman K."/>
            <person name="Brown C.T."/>
            <person name="Hug L.A."/>
            <person name="Sharon I."/>
            <person name="Castelle C.J."/>
            <person name="Probst A.J."/>
            <person name="Thomas B.C."/>
            <person name="Singh A."/>
            <person name="Wilkins M.J."/>
            <person name="Karaoz U."/>
            <person name="Brodie E.L."/>
            <person name="Williams K.H."/>
            <person name="Hubbard S.S."/>
            <person name="Banfield J.F."/>
        </authorList>
    </citation>
    <scope>NUCLEOTIDE SEQUENCE [LARGE SCALE GENOMIC DNA]</scope>
</reference>
<dbReference type="UniPathway" id="UPA00219"/>
<dbReference type="PROSITE" id="PS00923">
    <property type="entry name" value="ASP_GLU_RACEMASE_1"/>
    <property type="match status" value="1"/>
</dbReference>
<feature type="active site" description="Proton donor/acceptor" evidence="7">
    <location>
        <position position="191"/>
    </location>
</feature>
<dbReference type="EMBL" id="MFTY01000021">
    <property type="protein sequence ID" value="OGI71057.1"/>
    <property type="molecule type" value="Genomic_DNA"/>
</dbReference>
<evidence type="ECO:0000256" key="2">
    <source>
        <dbReference type="ARBA" id="ARBA00013090"/>
    </source>
</evidence>
<dbReference type="SUPFAM" id="SSF53681">
    <property type="entry name" value="Aspartate/glutamate racemase"/>
    <property type="match status" value="2"/>
</dbReference>
<evidence type="ECO:0000256" key="7">
    <source>
        <dbReference type="HAMAP-Rule" id="MF_00258"/>
    </source>
</evidence>
<keyword evidence="4 7" id="KW-0573">Peptidoglycan synthesis</keyword>
<feature type="active site" description="Proton donor/acceptor" evidence="7">
    <location>
        <position position="71"/>
    </location>
</feature>
<dbReference type="Gene3D" id="3.40.50.1860">
    <property type="match status" value="2"/>
</dbReference>
<keyword evidence="3 7" id="KW-0133">Cell shape</keyword>
<dbReference type="PANTHER" id="PTHR21198:SF2">
    <property type="entry name" value="GLUTAMATE RACEMASE"/>
    <property type="match status" value="1"/>
</dbReference>
<dbReference type="InterPro" id="IPR018187">
    <property type="entry name" value="Asp/Glu_racemase_AS_1"/>
</dbReference>
<dbReference type="Proteomes" id="UP000177112">
    <property type="component" value="Unassembled WGS sequence"/>
</dbReference>
<dbReference type="PANTHER" id="PTHR21198">
    <property type="entry name" value="GLUTAMATE RACEMASE"/>
    <property type="match status" value="1"/>
</dbReference>
<dbReference type="GO" id="GO:0071555">
    <property type="term" value="P:cell wall organization"/>
    <property type="evidence" value="ECO:0007669"/>
    <property type="project" value="UniProtKB-KW"/>
</dbReference>
<dbReference type="InterPro" id="IPR015942">
    <property type="entry name" value="Asp/Glu/hydantoin_racemase"/>
</dbReference>
<feature type="binding site" evidence="7">
    <location>
        <begin position="72"/>
        <end position="73"/>
    </location>
    <ligand>
        <name>substrate</name>
    </ligand>
</feature>
<keyword evidence="6 7" id="KW-0961">Cell wall biogenesis/degradation</keyword>
<evidence type="ECO:0000256" key="5">
    <source>
        <dbReference type="ARBA" id="ARBA00023235"/>
    </source>
</evidence>
<evidence type="ECO:0000256" key="3">
    <source>
        <dbReference type="ARBA" id="ARBA00022960"/>
    </source>
</evidence>
<dbReference type="GO" id="GO:0008360">
    <property type="term" value="P:regulation of cell shape"/>
    <property type="evidence" value="ECO:0007669"/>
    <property type="project" value="UniProtKB-KW"/>
</dbReference>